<protein>
    <recommendedName>
        <fullName evidence="3">CCHC-type domain-containing protein</fullName>
    </recommendedName>
</protein>
<comment type="caution">
    <text evidence="4">The sequence shown here is derived from an EMBL/GenBank/DDBJ whole genome shotgun (WGS) entry which is preliminary data.</text>
</comment>
<feature type="domain" description="CCHC-type" evidence="3">
    <location>
        <begin position="113"/>
        <end position="128"/>
    </location>
</feature>
<evidence type="ECO:0000256" key="2">
    <source>
        <dbReference type="SAM" id="MobiDB-lite"/>
    </source>
</evidence>
<evidence type="ECO:0000259" key="3">
    <source>
        <dbReference type="PROSITE" id="PS50158"/>
    </source>
</evidence>
<keyword evidence="1" id="KW-0479">Metal-binding</keyword>
<dbReference type="Pfam" id="PF14392">
    <property type="entry name" value="zf-CCHC_4"/>
    <property type="match status" value="1"/>
</dbReference>
<organism evidence="4 5">
    <name type="scientific">Gossypium stocksii</name>
    <dbReference type="NCBI Taxonomy" id="47602"/>
    <lineage>
        <taxon>Eukaryota</taxon>
        <taxon>Viridiplantae</taxon>
        <taxon>Streptophyta</taxon>
        <taxon>Embryophyta</taxon>
        <taxon>Tracheophyta</taxon>
        <taxon>Spermatophyta</taxon>
        <taxon>Magnoliopsida</taxon>
        <taxon>eudicotyledons</taxon>
        <taxon>Gunneridae</taxon>
        <taxon>Pentapetalae</taxon>
        <taxon>rosids</taxon>
        <taxon>malvids</taxon>
        <taxon>Malvales</taxon>
        <taxon>Malvaceae</taxon>
        <taxon>Malvoideae</taxon>
        <taxon>Gossypium</taxon>
    </lineage>
</organism>
<keyword evidence="1" id="KW-0862">Zinc</keyword>
<dbReference type="InterPro" id="IPR040256">
    <property type="entry name" value="At4g02000-like"/>
</dbReference>
<accession>A0A9D4ADR1</accession>
<evidence type="ECO:0000256" key="1">
    <source>
        <dbReference type="PROSITE-ProRule" id="PRU00047"/>
    </source>
</evidence>
<sequence length="271" mass="31470">MPWLFDNCLISMLAFEKGKDINTYEFWKAPFWLRVYNFPLELMDRQMVVEVRNAIGELVVIDWKDQNGGWTEFMRLKIKIDVSKPLRRIVKVVSLEGTETIGLIRYERLPDFCYRCGIIGHTMKKCQNKREGEEVIESNFQYGSWMRAINITSNQDKGLRRNGVELVRKETKSNDDQEGSETNIRDESGQMGQKEREKGGEEDSTSTSHMEKRSHKLIRDSMGGFKHKRKRMRAVNGDRVDEGQSKSVKRSLLDCNSPNEVVAGDQPRQEP</sequence>
<dbReference type="PROSITE" id="PS50158">
    <property type="entry name" value="ZF_CCHC"/>
    <property type="match status" value="1"/>
</dbReference>
<reference evidence="4 5" key="1">
    <citation type="journal article" date="2021" name="Plant Biotechnol. J.">
        <title>Multi-omics assisted identification of the key and species-specific regulatory components of drought-tolerant mechanisms in Gossypium stocksii.</title>
        <authorList>
            <person name="Yu D."/>
            <person name="Ke L."/>
            <person name="Zhang D."/>
            <person name="Wu Y."/>
            <person name="Sun Y."/>
            <person name="Mei J."/>
            <person name="Sun J."/>
            <person name="Sun Y."/>
        </authorList>
    </citation>
    <scope>NUCLEOTIDE SEQUENCE [LARGE SCALE GENOMIC DNA]</scope>
    <source>
        <strain evidence="5">cv. E1</strain>
        <tissue evidence="4">Leaf</tissue>
    </source>
</reference>
<keyword evidence="1" id="KW-0863">Zinc-finger</keyword>
<feature type="compositionally biased region" description="Basic and acidic residues" evidence="2">
    <location>
        <begin position="183"/>
        <end position="201"/>
    </location>
</feature>
<proteinExistence type="predicted"/>
<evidence type="ECO:0000313" key="5">
    <source>
        <dbReference type="Proteomes" id="UP000828251"/>
    </source>
</evidence>
<dbReference type="GO" id="GO:0003676">
    <property type="term" value="F:nucleic acid binding"/>
    <property type="evidence" value="ECO:0007669"/>
    <property type="project" value="InterPro"/>
</dbReference>
<dbReference type="AlphaFoldDB" id="A0A9D4ADR1"/>
<dbReference type="GO" id="GO:0008270">
    <property type="term" value="F:zinc ion binding"/>
    <property type="evidence" value="ECO:0007669"/>
    <property type="project" value="UniProtKB-KW"/>
</dbReference>
<dbReference type="OrthoDB" id="994464at2759"/>
<dbReference type="InterPro" id="IPR025836">
    <property type="entry name" value="Zn_knuckle_CX2CX4HX4C"/>
</dbReference>
<dbReference type="Proteomes" id="UP000828251">
    <property type="component" value="Unassembled WGS sequence"/>
</dbReference>
<gene>
    <name evidence="4" type="ORF">J1N35_011604</name>
</gene>
<feature type="region of interest" description="Disordered" evidence="2">
    <location>
        <begin position="167"/>
        <end position="271"/>
    </location>
</feature>
<dbReference type="EMBL" id="JAIQCV010000004">
    <property type="protein sequence ID" value="KAH1107836.1"/>
    <property type="molecule type" value="Genomic_DNA"/>
</dbReference>
<evidence type="ECO:0000313" key="4">
    <source>
        <dbReference type="EMBL" id="KAH1107836.1"/>
    </source>
</evidence>
<keyword evidence="5" id="KW-1185">Reference proteome</keyword>
<dbReference type="InterPro" id="IPR001878">
    <property type="entry name" value="Znf_CCHC"/>
</dbReference>
<dbReference type="PANTHER" id="PTHR31286:SF178">
    <property type="entry name" value="DUF4283 DOMAIN-CONTAINING PROTEIN"/>
    <property type="match status" value="1"/>
</dbReference>
<name>A0A9D4ADR1_9ROSI</name>
<dbReference type="PANTHER" id="PTHR31286">
    <property type="entry name" value="GLYCINE-RICH CELL WALL STRUCTURAL PROTEIN 1.8-LIKE"/>
    <property type="match status" value="1"/>
</dbReference>